<evidence type="ECO:0000313" key="1">
    <source>
        <dbReference type="EMBL" id="VVB16856.1"/>
    </source>
</evidence>
<comment type="caution">
    <text evidence="1">The sequence shown here is derived from an EMBL/GenBank/DDBJ whole genome shotgun (WGS) entry which is preliminary data.</text>
</comment>
<dbReference type="AlphaFoldDB" id="A0A565CTV9"/>
<accession>A0A565CTV9</accession>
<dbReference type="Proteomes" id="UP000489600">
    <property type="component" value="Unassembled WGS sequence"/>
</dbReference>
<organism evidence="1 2">
    <name type="scientific">Arabis nemorensis</name>
    <dbReference type="NCBI Taxonomy" id="586526"/>
    <lineage>
        <taxon>Eukaryota</taxon>
        <taxon>Viridiplantae</taxon>
        <taxon>Streptophyta</taxon>
        <taxon>Embryophyta</taxon>
        <taxon>Tracheophyta</taxon>
        <taxon>Spermatophyta</taxon>
        <taxon>Magnoliopsida</taxon>
        <taxon>eudicotyledons</taxon>
        <taxon>Gunneridae</taxon>
        <taxon>Pentapetalae</taxon>
        <taxon>rosids</taxon>
        <taxon>malvids</taxon>
        <taxon>Brassicales</taxon>
        <taxon>Brassicaceae</taxon>
        <taxon>Arabideae</taxon>
        <taxon>Arabis</taxon>
    </lineage>
</organism>
<gene>
    <name evidence="1" type="ORF">ANE_LOCUS27300</name>
</gene>
<dbReference type="EMBL" id="CABITT030000008">
    <property type="protein sequence ID" value="VVB16856.1"/>
    <property type="molecule type" value="Genomic_DNA"/>
</dbReference>
<name>A0A565CTV9_9BRAS</name>
<evidence type="ECO:0000313" key="2">
    <source>
        <dbReference type="Proteomes" id="UP000489600"/>
    </source>
</evidence>
<sequence length="112" mass="12848">MCICGSGSESLPMQPTTEHEVLDHILRTALLLCKILPVYGSMVESQMWRIHRKLVLNEKVSYLSMMKRHLVDGALCEEGSSDGLTMSKFNRYLRSYDCYIHGSPTKFFCNRI</sequence>
<proteinExistence type="predicted"/>
<reference evidence="1" key="1">
    <citation type="submission" date="2019-07" db="EMBL/GenBank/DDBJ databases">
        <authorList>
            <person name="Dittberner H."/>
        </authorList>
    </citation>
    <scope>NUCLEOTIDE SEQUENCE [LARGE SCALE GENOMIC DNA]</scope>
</reference>
<protein>
    <submittedName>
        <fullName evidence="1">Uncharacterized protein</fullName>
    </submittedName>
</protein>
<keyword evidence="2" id="KW-1185">Reference proteome</keyword>